<dbReference type="InterPro" id="IPR036259">
    <property type="entry name" value="MFS_trans_sf"/>
</dbReference>
<feature type="transmembrane region" description="Helical" evidence="6">
    <location>
        <begin position="44"/>
        <end position="63"/>
    </location>
</feature>
<reference evidence="9" key="1">
    <citation type="submission" date="2015-11" db="EMBL/GenBank/DDBJ databases">
        <title>Complete genome sequence of a polyethylene-glycol degrader Sphingopyxis macrogoltabida 203N (NBRC 111659).</title>
        <authorList>
            <person name="Yoshiyuki O."/>
            <person name="Shouta N."/>
            <person name="Nagata Y."/>
            <person name="Numata M."/>
            <person name="Tsuchikane K."/>
            <person name="Hosoyama A."/>
            <person name="Yamazoe A."/>
            <person name="Tsuda M."/>
            <person name="Fujita N."/>
            <person name="Kawai F."/>
        </authorList>
    </citation>
    <scope>NUCLEOTIDE SEQUENCE [LARGE SCALE GENOMIC DNA]</scope>
    <source>
        <strain evidence="9">203N</strain>
    </source>
</reference>
<evidence type="ECO:0000256" key="6">
    <source>
        <dbReference type="SAM" id="Phobius"/>
    </source>
</evidence>
<dbReference type="InterPro" id="IPR001958">
    <property type="entry name" value="Tet-R_TetA/multi-R_MdtG-like"/>
</dbReference>
<feature type="transmembrane region" description="Helical" evidence="6">
    <location>
        <begin position="221"/>
        <end position="241"/>
    </location>
</feature>
<evidence type="ECO:0000256" key="1">
    <source>
        <dbReference type="ARBA" id="ARBA00004141"/>
    </source>
</evidence>
<feature type="transmembrane region" description="Helical" evidence="6">
    <location>
        <begin position="361"/>
        <end position="383"/>
    </location>
</feature>
<dbReference type="Gene3D" id="1.20.1250.20">
    <property type="entry name" value="MFS general substrate transporter like domains"/>
    <property type="match status" value="2"/>
</dbReference>
<dbReference type="AlphaFoldDB" id="A0AAC8Z0M0"/>
<evidence type="ECO:0000259" key="7">
    <source>
        <dbReference type="PROSITE" id="PS50850"/>
    </source>
</evidence>
<evidence type="ECO:0000256" key="3">
    <source>
        <dbReference type="ARBA" id="ARBA00022692"/>
    </source>
</evidence>
<keyword evidence="9" id="KW-1185">Reference proteome</keyword>
<dbReference type="PRINTS" id="PR01035">
    <property type="entry name" value="TCRTETA"/>
</dbReference>
<protein>
    <recommendedName>
        <fullName evidence="7">Major facilitator superfamily (MFS) profile domain-containing protein</fullName>
    </recommendedName>
</protein>
<feature type="transmembrane region" description="Helical" evidence="6">
    <location>
        <begin position="330"/>
        <end position="349"/>
    </location>
</feature>
<dbReference type="GO" id="GO:0022857">
    <property type="term" value="F:transmembrane transporter activity"/>
    <property type="evidence" value="ECO:0007669"/>
    <property type="project" value="InterPro"/>
</dbReference>
<dbReference type="InterPro" id="IPR011701">
    <property type="entry name" value="MFS"/>
</dbReference>
<evidence type="ECO:0000256" key="2">
    <source>
        <dbReference type="ARBA" id="ARBA00022448"/>
    </source>
</evidence>
<keyword evidence="4 6" id="KW-1133">Transmembrane helix</keyword>
<keyword evidence="3 6" id="KW-0812">Transmembrane</keyword>
<feature type="transmembrane region" description="Helical" evidence="6">
    <location>
        <begin position="194"/>
        <end position="215"/>
    </location>
</feature>
<feature type="transmembrane region" description="Helical" evidence="6">
    <location>
        <begin position="404"/>
        <end position="422"/>
    </location>
</feature>
<dbReference type="KEGG" id="smaz:LH19_08435"/>
<reference evidence="8 9" key="2">
    <citation type="journal article" date="2016" name="Genome Announc.">
        <title>Complete Genome Sequence of Sphingopyxis macrogoltabida Strain 203N (NBRC 111659), a Polyethylene Glycol Degrader.</title>
        <authorList>
            <person name="Ohtsubo Y."/>
            <person name="Nonoyama S."/>
            <person name="Nagata Y."/>
            <person name="Numata M."/>
            <person name="Tsuchikane K."/>
            <person name="Hosoyama A."/>
            <person name="Yamazoe A."/>
            <person name="Tsuda M."/>
            <person name="Fujita N."/>
            <person name="Kawai F."/>
        </authorList>
    </citation>
    <scope>NUCLEOTIDE SEQUENCE [LARGE SCALE GENOMIC DNA]</scope>
    <source>
        <strain evidence="8 9">203N</strain>
    </source>
</reference>
<feature type="transmembrane region" description="Helical" evidence="6">
    <location>
        <begin position="100"/>
        <end position="120"/>
    </location>
</feature>
<dbReference type="PANTHER" id="PTHR42718:SF9">
    <property type="entry name" value="MAJOR FACILITATOR SUPERFAMILY MULTIDRUG TRANSPORTER MFSC"/>
    <property type="match status" value="1"/>
</dbReference>
<dbReference type="RefSeq" id="WP_054726956.1">
    <property type="nucleotide sequence ID" value="NZ_CP009429.1"/>
</dbReference>
<dbReference type="SUPFAM" id="SSF103473">
    <property type="entry name" value="MFS general substrate transporter"/>
    <property type="match status" value="2"/>
</dbReference>
<name>A0AAC8Z0M0_SPHMC</name>
<evidence type="ECO:0000256" key="4">
    <source>
        <dbReference type="ARBA" id="ARBA00022989"/>
    </source>
</evidence>
<feature type="domain" description="Major facilitator superfamily (MFS) profile" evidence="7">
    <location>
        <begin position="10"/>
        <end position="461"/>
    </location>
</feature>
<feature type="transmembrane region" description="Helical" evidence="6">
    <location>
        <begin position="132"/>
        <end position="154"/>
    </location>
</feature>
<feature type="transmembrane region" description="Helical" evidence="6">
    <location>
        <begin position="262"/>
        <end position="285"/>
    </location>
</feature>
<keyword evidence="5 6" id="KW-0472">Membrane</keyword>
<proteinExistence type="predicted"/>
<organism evidence="8 9">
    <name type="scientific">Sphingopyxis macrogoltabida</name>
    <name type="common">Sphingomonas macrogoltabidus</name>
    <dbReference type="NCBI Taxonomy" id="33050"/>
    <lineage>
        <taxon>Bacteria</taxon>
        <taxon>Pseudomonadati</taxon>
        <taxon>Pseudomonadota</taxon>
        <taxon>Alphaproteobacteria</taxon>
        <taxon>Sphingomonadales</taxon>
        <taxon>Sphingomonadaceae</taxon>
        <taxon>Sphingopyxis</taxon>
    </lineage>
</organism>
<feature type="transmembrane region" description="Helical" evidence="6">
    <location>
        <begin position="291"/>
        <end position="309"/>
    </location>
</feature>
<accession>A0AAC8Z0M0</accession>
<dbReference type="InterPro" id="IPR020846">
    <property type="entry name" value="MFS_dom"/>
</dbReference>
<comment type="subcellular location">
    <subcellularLocation>
        <location evidence="1">Membrane</location>
        <topology evidence="1">Multi-pass membrane protein</topology>
    </subcellularLocation>
</comment>
<evidence type="ECO:0000313" key="8">
    <source>
        <dbReference type="EMBL" id="AMU89636.1"/>
    </source>
</evidence>
<gene>
    <name evidence="8" type="ORF">ATM17_11405</name>
</gene>
<dbReference type="PROSITE" id="PS50850">
    <property type="entry name" value="MFS"/>
    <property type="match status" value="1"/>
</dbReference>
<dbReference type="EMBL" id="CP013344">
    <property type="protein sequence ID" value="AMU89636.1"/>
    <property type="molecule type" value="Genomic_DNA"/>
</dbReference>
<evidence type="ECO:0000313" key="9">
    <source>
        <dbReference type="Proteomes" id="UP000076088"/>
    </source>
</evidence>
<feature type="transmembrane region" description="Helical" evidence="6">
    <location>
        <begin position="434"/>
        <end position="456"/>
    </location>
</feature>
<dbReference type="CDD" id="cd17504">
    <property type="entry name" value="MFS_MMR_MDR_like"/>
    <property type="match status" value="1"/>
</dbReference>
<feature type="transmembrane region" description="Helical" evidence="6">
    <location>
        <begin position="7"/>
        <end position="32"/>
    </location>
</feature>
<sequence>MTDRRNLPLIIGALWIAEVTGSFETAMILAALKKLIEDFGNPAMVGWLITGYLIVGAAIAAIVGRLGDLFGRRQVLVVVLIIGAVGSLISALSTNFPVLLAGRLMQGVTGAILPLCIGLVHENAGKERAPMAIGLMISGASIGTAAGLVVGGMIVDNFSWHGVFFASAGLCAVSALAIGGLLPRSPRQPASEPVDWLSGLAFAPGVALVLVYFSMGNDWGWASPLPLAALAIGVLLTLWWWRASLASPNPLIAVRSFSDRTIAIGSAVTALVAMSTLQITVFFSLMMQAPLWTLAGLGFTATLAGIAKLPSNLSSVFASPLGGWLAARGGGRFALIAGGGVTVAGWLLWFVMDVDSFPKVVAQLIVISFGTTMLFSVAPTIIAQASPPERISEISGLLTVIRQLFMGIGAQMVTTLLAADIVRRGSETYPSPFAYDFTVAVIAALCTAAVLTALALPRQHPPQEQP</sequence>
<dbReference type="Pfam" id="PF07690">
    <property type="entry name" value="MFS_1"/>
    <property type="match status" value="2"/>
</dbReference>
<evidence type="ECO:0000256" key="5">
    <source>
        <dbReference type="ARBA" id="ARBA00023136"/>
    </source>
</evidence>
<dbReference type="GO" id="GO:0016020">
    <property type="term" value="C:membrane"/>
    <property type="evidence" value="ECO:0007669"/>
    <property type="project" value="UniProtKB-SubCell"/>
</dbReference>
<keyword evidence="2" id="KW-0813">Transport</keyword>
<dbReference type="PANTHER" id="PTHR42718">
    <property type="entry name" value="MAJOR FACILITATOR SUPERFAMILY MULTIDRUG TRANSPORTER MFSC"/>
    <property type="match status" value="1"/>
</dbReference>
<dbReference type="Proteomes" id="UP000076088">
    <property type="component" value="Chromosome"/>
</dbReference>
<feature type="transmembrane region" description="Helical" evidence="6">
    <location>
        <begin position="160"/>
        <end position="182"/>
    </location>
</feature>
<feature type="transmembrane region" description="Helical" evidence="6">
    <location>
        <begin position="75"/>
        <end position="94"/>
    </location>
</feature>